<gene>
    <name evidence="1" type="ORF">F2Q68_00003051</name>
</gene>
<evidence type="ECO:0000313" key="1">
    <source>
        <dbReference type="EMBL" id="KAF2578262.1"/>
    </source>
</evidence>
<protein>
    <submittedName>
        <fullName evidence="1">Uncharacterized protein</fullName>
    </submittedName>
</protein>
<accession>A0A8S9J9U2</accession>
<name>A0A8S9J9U2_BRACR</name>
<sequence length="139" mass="16506">MERQARARNVRELLRALRHHQSHREAREGLHPRPHLPLLLRNRVSEPHRPLQDPLRSPQGLRSQHRELRRDVKDGLLSRRVLPRDLWWCPRHRGAPSRCGGIYFELCFGCCRVCSEFYHFDGFFESLDQVLAMDKVLLS</sequence>
<evidence type="ECO:0000313" key="2">
    <source>
        <dbReference type="Proteomes" id="UP000712281"/>
    </source>
</evidence>
<organism evidence="1 2">
    <name type="scientific">Brassica cretica</name>
    <name type="common">Mustard</name>
    <dbReference type="NCBI Taxonomy" id="69181"/>
    <lineage>
        <taxon>Eukaryota</taxon>
        <taxon>Viridiplantae</taxon>
        <taxon>Streptophyta</taxon>
        <taxon>Embryophyta</taxon>
        <taxon>Tracheophyta</taxon>
        <taxon>Spermatophyta</taxon>
        <taxon>Magnoliopsida</taxon>
        <taxon>eudicotyledons</taxon>
        <taxon>Gunneridae</taxon>
        <taxon>Pentapetalae</taxon>
        <taxon>rosids</taxon>
        <taxon>malvids</taxon>
        <taxon>Brassicales</taxon>
        <taxon>Brassicaceae</taxon>
        <taxon>Brassiceae</taxon>
        <taxon>Brassica</taxon>
    </lineage>
</organism>
<comment type="caution">
    <text evidence="1">The sequence shown here is derived from an EMBL/GenBank/DDBJ whole genome shotgun (WGS) entry which is preliminary data.</text>
</comment>
<proteinExistence type="predicted"/>
<dbReference type="Proteomes" id="UP000712281">
    <property type="component" value="Unassembled WGS sequence"/>
</dbReference>
<dbReference type="EMBL" id="QGKW02001660">
    <property type="protein sequence ID" value="KAF2578262.1"/>
    <property type="molecule type" value="Genomic_DNA"/>
</dbReference>
<dbReference type="AlphaFoldDB" id="A0A8S9J9U2"/>
<reference evidence="1" key="1">
    <citation type="submission" date="2019-12" db="EMBL/GenBank/DDBJ databases">
        <title>Genome sequencing and annotation of Brassica cretica.</title>
        <authorList>
            <person name="Studholme D.J."/>
            <person name="Sarris P.F."/>
        </authorList>
    </citation>
    <scope>NUCLEOTIDE SEQUENCE</scope>
    <source>
        <strain evidence="1">PFS-001/15</strain>
        <tissue evidence="1">Leaf</tissue>
    </source>
</reference>